<dbReference type="Pfam" id="PF12728">
    <property type="entry name" value="HTH_17"/>
    <property type="match status" value="1"/>
</dbReference>
<dbReference type="EMBL" id="LT598653">
    <property type="protein sequence ID" value="SBV34541.1"/>
    <property type="molecule type" value="Genomic_DNA"/>
</dbReference>
<dbReference type="NCBIfam" id="TIGR01764">
    <property type="entry name" value="excise"/>
    <property type="match status" value="1"/>
</dbReference>
<dbReference type="RefSeq" id="WP_362987810.1">
    <property type="nucleotide sequence ID" value="NZ_LT598653.1"/>
</dbReference>
<feature type="compositionally biased region" description="Basic and acidic residues" evidence="1">
    <location>
        <begin position="1"/>
        <end position="19"/>
    </location>
</feature>
<proteinExistence type="predicted"/>
<organism evidence="3">
    <name type="scientific">uncultured Sphingopyxis sp</name>
    <dbReference type="NCBI Taxonomy" id="310581"/>
    <lineage>
        <taxon>Bacteria</taxon>
        <taxon>Pseudomonadati</taxon>
        <taxon>Pseudomonadota</taxon>
        <taxon>Alphaproteobacteria</taxon>
        <taxon>Sphingomonadales</taxon>
        <taxon>Sphingomonadaceae</taxon>
        <taxon>Sphingopyxis</taxon>
        <taxon>environmental samples</taxon>
    </lineage>
</organism>
<dbReference type="AlphaFoldDB" id="A0A1Y5PX36"/>
<protein>
    <recommendedName>
        <fullName evidence="2">Helix-turn-helix domain-containing protein</fullName>
    </recommendedName>
</protein>
<gene>
    <name evidence="3" type="ORF">SPPYR_3426</name>
</gene>
<feature type="domain" description="Helix-turn-helix" evidence="2">
    <location>
        <begin position="64"/>
        <end position="105"/>
    </location>
</feature>
<accession>A0A1Y5PX36</accession>
<dbReference type="KEGG" id="sphu:SPPYR_3426"/>
<reference evidence="3" key="1">
    <citation type="submission" date="2016-03" db="EMBL/GenBank/DDBJ databases">
        <authorList>
            <person name="Ploux O."/>
        </authorList>
    </citation>
    <scope>NUCLEOTIDE SEQUENCE</scope>
    <source>
        <strain evidence="3">UC10</strain>
    </source>
</reference>
<feature type="region of interest" description="Disordered" evidence="1">
    <location>
        <begin position="1"/>
        <end position="47"/>
    </location>
</feature>
<evidence type="ECO:0000313" key="3">
    <source>
        <dbReference type="EMBL" id="SBV34541.1"/>
    </source>
</evidence>
<sequence>MPSEDDSKPASGRLDDRGSRPHPRKIGSHMNDAIWSERDGSPSSVQDVFGTLPAEPICVRVPVAVKLTGISRSTLYELIGAGEIEAVKVGRSTFIRYASLKRLFDRE</sequence>
<dbReference type="InterPro" id="IPR010093">
    <property type="entry name" value="SinI_DNA-bd"/>
</dbReference>
<dbReference type="InterPro" id="IPR041657">
    <property type="entry name" value="HTH_17"/>
</dbReference>
<evidence type="ECO:0000256" key="1">
    <source>
        <dbReference type="SAM" id="MobiDB-lite"/>
    </source>
</evidence>
<name>A0A1Y5PX36_9SPHN</name>
<dbReference type="GO" id="GO:0003677">
    <property type="term" value="F:DNA binding"/>
    <property type="evidence" value="ECO:0007669"/>
    <property type="project" value="InterPro"/>
</dbReference>
<evidence type="ECO:0000259" key="2">
    <source>
        <dbReference type="Pfam" id="PF12728"/>
    </source>
</evidence>